<dbReference type="PANTHER" id="PTHR33799">
    <property type="entry name" value="PTS PERMEASE-RELATED-RELATED"/>
    <property type="match status" value="1"/>
</dbReference>
<evidence type="ECO:0000313" key="4">
    <source>
        <dbReference type="Proteomes" id="UP000036771"/>
    </source>
</evidence>
<protein>
    <submittedName>
        <fullName evidence="3">PTS system mannose-specific EIIAB component</fullName>
    </submittedName>
</protein>
<dbReference type="InterPro" id="IPR004701">
    <property type="entry name" value="PTS_EIIA_man-typ"/>
</dbReference>
<dbReference type="GO" id="GO:0009401">
    <property type="term" value="P:phosphoenolpyruvate-dependent sugar phosphotransferase system"/>
    <property type="evidence" value="ECO:0007669"/>
    <property type="project" value="InterPro"/>
</dbReference>
<dbReference type="InterPro" id="IPR036662">
    <property type="entry name" value="PTS_EIIA_man-typ_sf"/>
</dbReference>
<feature type="domain" description="PTS EIIA type-4" evidence="2">
    <location>
        <begin position="1"/>
        <end position="91"/>
    </location>
</feature>
<keyword evidence="4" id="KW-1185">Reference proteome</keyword>
<organism evidence="3 4">
    <name type="scientific">Caedimonas varicaedens</name>
    <dbReference type="NCBI Taxonomy" id="1629334"/>
    <lineage>
        <taxon>Bacteria</taxon>
        <taxon>Pseudomonadati</taxon>
        <taxon>Pseudomonadota</taxon>
        <taxon>Alphaproteobacteria</taxon>
        <taxon>Holosporales</taxon>
        <taxon>Caedimonadaceae</taxon>
        <taxon>Caedimonas</taxon>
    </lineage>
</organism>
<keyword evidence="1" id="KW-0808">Transferase</keyword>
<name>A0A0K8MF91_9PROT</name>
<dbReference type="InterPro" id="IPR051471">
    <property type="entry name" value="Bacterial_PTS_sugar_comp"/>
</dbReference>
<dbReference type="Pfam" id="PF03610">
    <property type="entry name" value="EIIA-man"/>
    <property type="match status" value="1"/>
</dbReference>
<dbReference type="OrthoDB" id="9794368at2"/>
<dbReference type="Proteomes" id="UP000036771">
    <property type="component" value="Unassembled WGS sequence"/>
</dbReference>
<evidence type="ECO:0000313" key="3">
    <source>
        <dbReference type="EMBL" id="GAO98893.1"/>
    </source>
</evidence>
<sequence>MYQNSTDDLYHFTSGANKIVKSLDQGMGVAVLTDMFGGTPSNLALSLLDLKNVEVMAGVNLPLLIKLISLRDKKSLQESMKEAQEAGQRYINLASHFLAASSE</sequence>
<dbReference type="SUPFAM" id="SSF53062">
    <property type="entry name" value="PTS system fructose IIA component-like"/>
    <property type="match status" value="1"/>
</dbReference>
<dbReference type="Gene3D" id="3.40.50.510">
    <property type="entry name" value="Phosphotransferase system, mannose-type IIA component"/>
    <property type="match status" value="1"/>
</dbReference>
<dbReference type="PANTHER" id="PTHR33799:SF1">
    <property type="entry name" value="PTS SYSTEM MANNOSE-SPECIFIC EIIAB COMPONENT-RELATED"/>
    <property type="match status" value="1"/>
</dbReference>
<reference evidence="3 4" key="1">
    <citation type="submission" date="2015-03" db="EMBL/GenBank/DDBJ databases">
        <title>Caedibacter varicaedens, whole genome shotgun sequence.</title>
        <authorList>
            <person name="Suzuki H."/>
            <person name="Dapper A.L."/>
            <person name="Gibson A.K."/>
            <person name="Jackson C."/>
            <person name="Lee H."/>
            <person name="Pejaver V.R."/>
            <person name="Doak T."/>
            <person name="Lynch M."/>
        </authorList>
    </citation>
    <scope>NUCLEOTIDE SEQUENCE [LARGE SCALE GENOMIC DNA]</scope>
</reference>
<dbReference type="AlphaFoldDB" id="A0A0K8MF91"/>
<dbReference type="PROSITE" id="PS51096">
    <property type="entry name" value="PTS_EIIA_TYPE_4"/>
    <property type="match status" value="1"/>
</dbReference>
<dbReference type="GO" id="GO:0016020">
    <property type="term" value="C:membrane"/>
    <property type="evidence" value="ECO:0007669"/>
    <property type="project" value="InterPro"/>
</dbReference>
<dbReference type="EMBL" id="BBVC01000099">
    <property type="protein sequence ID" value="GAO98893.1"/>
    <property type="molecule type" value="Genomic_DNA"/>
</dbReference>
<evidence type="ECO:0000259" key="2">
    <source>
        <dbReference type="PROSITE" id="PS51096"/>
    </source>
</evidence>
<gene>
    <name evidence="3" type="primary">manX</name>
    <name evidence="3" type="ORF">Cva_01563</name>
</gene>
<dbReference type="GO" id="GO:0016740">
    <property type="term" value="F:transferase activity"/>
    <property type="evidence" value="ECO:0007669"/>
    <property type="project" value="UniProtKB-KW"/>
</dbReference>
<comment type="caution">
    <text evidence="3">The sequence shown here is derived from an EMBL/GenBank/DDBJ whole genome shotgun (WGS) entry which is preliminary data.</text>
</comment>
<evidence type="ECO:0000256" key="1">
    <source>
        <dbReference type="ARBA" id="ARBA00022679"/>
    </source>
</evidence>
<proteinExistence type="predicted"/>
<accession>A0A0K8MF91</accession>
<dbReference type="STRING" id="1629334.Cva_01563"/>